<organism evidence="8">
    <name type="scientific">Bicosoecida sp. CB-2014</name>
    <dbReference type="NCBI Taxonomy" id="1486930"/>
    <lineage>
        <taxon>Eukaryota</taxon>
        <taxon>Sar</taxon>
        <taxon>Stramenopiles</taxon>
        <taxon>Bigyra</taxon>
        <taxon>Opalozoa</taxon>
        <taxon>Bicosoecida</taxon>
    </lineage>
</organism>
<accession>A0A7S1C183</accession>
<dbReference type="GO" id="GO:0031514">
    <property type="term" value="C:motile cilium"/>
    <property type="evidence" value="ECO:0007669"/>
    <property type="project" value="TreeGrafter"/>
</dbReference>
<evidence type="ECO:0000313" key="8">
    <source>
        <dbReference type="EMBL" id="CAD8906841.1"/>
    </source>
</evidence>
<dbReference type="InterPro" id="IPR056291">
    <property type="entry name" value="MORN_DRC7"/>
</dbReference>
<evidence type="ECO:0000256" key="1">
    <source>
        <dbReference type="ARBA" id="ARBA00004245"/>
    </source>
</evidence>
<gene>
    <name evidence="8" type="ORF">BSP0115_LOCUS35</name>
</gene>
<protein>
    <submittedName>
        <fullName evidence="8">Uncharacterized protein</fullName>
    </submittedName>
</protein>
<feature type="domain" description="Dynein regulatory complex subunit 7 MORN" evidence="6">
    <location>
        <begin position="21"/>
        <end position="143"/>
    </location>
</feature>
<proteinExistence type="predicted"/>
<keyword evidence="2" id="KW-0963">Cytoplasm</keyword>
<dbReference type="PANTHER" id="PTHR35249:SF2">
    <property type="entry name" value="DYNEIN REGULATORY COMPLEX SUBUNIT 7"/>
    <property type="match status" value="1"/>
</dbReference>
<evidence type="ECO:0000259" key="6">
    <source>
        <dbReference type="Pfam" id="PF24667"/>
    </source>
</evidence>
<dbReference type="InterPro" id="IPR033551">
    <property type="entry name" value="DRC7/lobo"/>
</dbReference>
<dbReference type="Pfam" id="PF24671">
    <property type="entry name" value="DRC7_C"/>
    <property type="match status" value="1"/>
</dbReference>
<feature type="coiled-coil region" evidence="4">
    <location>
        <begin position="210"/>
        <end position="241"/>
    </location>
</feature>
<dbReference type="GO" id="GO:0005856">
    <property type="term" value="C:cytoskeleton"/>
    <property type="evidence" value="ECO:0007669"/>
    <property type="project" value="UniProtKB-SubCell"/>
</dbReference>
<feature type="compositionally biased region" description="Basic and acidic residues" evidence="5">
    <location>
        <begin position="155"/>
        <end position="165"/>
    </location>
</feature>
<evidence type="ECO:0000259" key="7">
    <source>
        <dbReference type="Pfam" id="PF24671"/>
    </source>
</evidence>
<name>A0A7S1C183_9STRA</name>
<reference evidence="8" key="1">
    <citation type="submission" date="2021-01" db="EMBL/GenBank/DDBJ databases">
        <authorList>
            <person name="Corre E."/>
            <person name="Pelletier E."/>
            <person name="Niang G."/>
            <person name="Scheremetjew M."/>
            <person name="Finn R."/>
            <person name="Kale V."/>
            <person name="Holt S."/>
            <person name="Cochrane G."/>
            <person name="Meng A."/>
            <person name="Brown T."/>
            <person name="Cohen L."/>
        </authorList>
    </citation>
    <scope>NUCLEOTIDE SEQUENCE</scope>
    <source>
        <strain evidence="8">Ms1</strain>
    </source>
</reference>
<feature type="domain" description="Dynein regulatory complex subunit 7 C-terminal" evidence="7">
    <location>
        <begin position="194"/>
        <end position="297"/>
    </location>
</feature>
<evidence type="ECO:0000256" key="4">
    <source>
        <dbReference type="SAM" id="Coils"/>
    </source>
</evidence>
<dbReference type="AlphaFoldDB" id="A0A7S1C183"/>
<dbReference type="Pfam" id="PF24667">
    <property type="entry name" value="MORN_DRC7"/>
    <property type="match status" value="1"/>
</dbReference>
<dbReference type="PANTHER" id="PTHR35249">
    <property type="entry name" value="DYNEIN REGULATORY COMPLEX SUBUNIT 7"/>
    <property type="match status" value="1"/>
</dbReference>
<dbReference type="InterPro" id="IPR056292">
    <property type="entry name" value="DRC7_C"/>
</dbReference>
<comment type="subcellular location">
    <subcellularLocation>
        <location evidence="1">Cytoplasm</location>
        <location evidence="1">Cytoskeleton</location>
    </subcellularLocation>
</comment>
<keyword evidence="4" id="KW-0175">Coiled coil</keyword>
<keyword evidence="3" id="KW-0206">Cytoskeleton</keyword>
<sequence length="314" mass="35970">MAAAGGGGRKGAKMAHFTLQGESGDMIIRKMTEKFGRNADKDADKDVRKRTYLVQEKQIREIYHYAPGRITSSTRTYLKEGVSGTVELTSVNPFAAAPKAAELDEDFRSVVALEKECNHSVREAQREAQEIMKKRRREEREVAIDKTIFETARLKSKEDATKEAKEEEEEKPEDSKVDYLTPFLQTCVNPREPTREEAIKADRECRKALKERLIERVNIIQRRLEEENAALQKRQSAFQRNRDHVQGADEEFEQFCAEAMFRIGILEQRLQRQEETVLAKFTELEAMLKNDPRLSVIYAAADDASPMGRLGRGK</sequence>
<evidence type="ECO:0000256" key="2">
    <source>
        <dbReference type="ARBA" id="ARBA00022490"/>
    </source>
</evidence>
<feature type="region of interest" description="Disordered" evidence="5">
    <location>
        <begin position="155"/>
        <end position="175"/>
    </location>
</feature>
<evidence type="ECO:0000256" key="3">
    <source>
        <dbReference type="ARBA" id="ARBA00023212"/>
    </source>
</evidence>
<dbReference type="GO" id="GO:0048870">
    <property type="term" value="P:cell motility"/>
    <property type="evidence" value="ECO:0007669"/>
    <property type="project" value="TreeGrafter"/>
</dbReference>
<evidence type="ECO:0000256" key="5">
    <source>
        <dbReference type="SAM" id="MobiDB-lite"/>
    </source>
</evidence>
<dbReference type="EMBL" id="HBFS01000058">
    <property type="protein sequence ID" value="CAD8906841.1"/>
    <property type="molecule type" value="Transcribed_RNA"/>
</dbReference>